<feature type="domain" description="CBS" evidence="4">
    <location>
        <begin position="226"/>
        <end position="282"/>
    </location>
</feature>
<feature type="domain" description="Cyclic nucleotide-binding" evidence="3">
    <location>
        <begin position="17"/>
        <end position="124"/>
    </location>
</feature>
<dbReference type="RefSeq" id="WP_144013553.1">
    <property type="nucleotide sequence ID" value="NZ_VKDK01000010.1"/>
</dbReference>
<evidence type="ECO:0000256" key="2">
    <source>
        <dbReference type="PROSITE-ProRule" id="PRU00703"/>
    </source>
</evidence>
<dbReference type="CDD" id="cd04587">
    <property type="entry name" value="CBS_pair_CAP-ED_NT_Pol-beta-like_DUF294_assoc"/>
    <property type="match status" value="1"/>
</dbReference>
<sequence length="622" mass="68519">MSVEIDEVTSFLAQHEPFSRLPEEELTALSAQLSMIYLRRGDVPVRLGEENAFLHIIRTGAIDVLGEDGVLLDRREPGLTFGYSTLQGEPVSVYEMVAVEDSLVFTLPQHAFSECAQRNPDIARFFSAKSRQIRAAARELSDSAPTDVLRTPLQDLIRTDVLTAPPTTTIAEAAGMMTDRSVSSLLVVEPENQNGTRLKGIVTDRDLRSRVLAVHRDPGQAVGEIMTPNPLTVSADAPAMEALLHMAERGIHHLPVVTEGALQGIVTQSDVTRLLHNDPLYLTADLSRRSSAAELRGAFQEATRLAGRYVERGSTPAEASSLVTLAADAVARRLCTLAEEELGPPPVEYAFVAVGSQGRREMALASDQDNALVLADDYDAAVHGDYFAQFSSFVCRGLADAGQVLCPGNMMAMNEEWRMTRTHWIDTFRRWIREPQPEALLNAQIFFDFRVLYGSEELGREVHTAAVEMGKGATRLHAHLASLAARREPPLTFFRGLVVERDGDYANTLDIKKGGTAGIVQMARLFALASGSTVVDTRQRLREAAGNAVSHQGAQELLDAFDYLRSLSFQHQAHQLREGQQPNYNIDPKGLGRMEREHLRDAFRAIKSMQNALATKYPVRNI</sequence>
<name>A0A553FW99_9CORY</name>
<dbReference type="CDD" id="cd00038">
    <property type="entry name" value="CAP_ED"/>
    <property type="match status" value="1"/>
</dbReference>
<dbReference type="InterPro" id="IPR000644">
    <property type="entry name" value="CBS_dom"/>
</dbReference>
<dbReference type="Pfam" id="PF03445">
    <property type="entry name" value="DUF294"/>
    <property type="match status" value="1"/>
</dbReference>
<dbReference type="PANTHER" id="PTHR43080:SF2">
    <property type="entry name" value="CBS DOMAIN-CONTAINING PROTEIN"/>
    <property type="match status" value="1"/>
</dbReference>
<dbReference type="InterPro" id="IPR018821">
    <property type="entry name" value="DUF294_put_nucleoTrafse_sb-bd"/>
</dbReference>
<reference evidence="5 6" key="1">
    <citation type="submission" date="2019-07" db="EMBL/GenBank/DDBJ databases">
        <title>Draft genome of C. aurimucosum strain 2274.</title>
        <authorList>
            <person name="Pacheco L.G.C."/>
            <person name="Aguiar E.R.G.R."/>
            <person name="Santos C.S."/>
            <person name="Rocha D.J.P.G."/>
            <person name="Sant'Anna L.O."/>
            <person name="Mattos-Guaraldi A.L."/>
            <person name="Santos L.S."/>
        </authorList>
    </citation>
    <scope>NUCLEOTIDE SEQUENCE [LARGE SCALE GENOMIC DNA]</scope>
    <source>
        <strain evidence="5 6">2274</strain>
    </source>
</reference>
<dbReference type="Pfam" id="PF10335">
    <property type="entry name" value="DUF294_C"/>
    <property type="match status" value="1"/>
</dbReference>
<evidence type="ECO:0000259" key="4">
    <source>
        <dbReference type="PROSITE" id="PS51371"/>
    </source>
</evidence>
<dbReference type="PROSITE" id="PS50042">
    <property type="entry name" value="CNMP_BINDING_3"/>
    <property type="match status" value="1"/>
</dbReference>
<dbReference type="SUPFAM" id="SSF81301">
    <property type="entry name" value="Nucleotidyltransferase"/>
    <property type="match status" value="1"/>
</dbReference>
<dbReference type="CDD" id="cd05401">
    <property type="entry name" value="NT_GlnE_GlnD_like"/>
    <property type="match status" value="1"/>
</dbReference>
<feature type="domain" description="CBS" evidence="4">
    <location>
        <begin position="157"/>
        <end position="222"/>
    </location>
</feature>
<dbReference type="Gene3D" id="3.10.580.10">
    <property type="entry name" value="CBS-domain"/>
    <property type="match status" value="1"/>
</dbReference>
<keyword evidence="1 2" id="KW-0129">CBS domain</keyword>
<evidence type="ECO:0000256" key="1">
    <source>
        <dbReference type="ARBA" id="ARBA00023122"/>
    </source>
</evidence>
<dbReference type="InterPro" id="IPR018490">
    <property type="entry name" value="cNMP-bd_dom_sf"/>
</dbReference>
<dbReference type="Gene3D" id="2.60.120.10">
    <property type="entry name" value="Jelly Rolls"/>
    <property type="match status" value="1"/>
</dbReference>
<dbReference type="InterPro" id="IPR043519">
    <property type="entry name" value="NT_sf"/>
</dbReference>
<dbReference type="GO" id="GO:0008773">
    <property type="term" value="F:[protein-PII] uridylyltransferase activity"/>
    <property type="evidence" value="ECO:0007669"/>
    <property type="project" value="InterPro"/>
</dbReference>
<evidence type="ECO:0000313" key="5">
    <source>
        <dbReference type="EMBL" id="TRX61510.1"/>
    </source>
</evidence>
<dbReference type="SMART" id="SM00116">
    <property type="entry name" value="CBS"/>
    <property type="match status" value="2"/>
</dbReference>
<protein>
    <submittedName>
        <fullName evidence="5">Cyclic nucleotide-binding/CBS domain-containing protein</fullName>
    </submittedName>
</protein>
<evidence type="ECO:0000259" key="3">
    <source>
        <dbReference type="PROSITE" id="PS50042"/>
    </source>
</evidence>
<dbReference type="PROSITE" id="PS51371">
    <property type="entry name" value="CBS"/>
    <property type="match status" value="2"/>
</dbReference>
<dbReference type="SUPFAM" id="SSF54631">
    <property type="entry name" value="CBS-domain pair"/>
    <property type="match status" value="1"/>
</dbReference>
<keyword evidence="6" id="KW-1185">Reference proteome</keyword>
<accession>A0A553FW99</accession>
<gene>
    <name evidence="5" type="ORF">FNY97_07450</name>
</gene>
<dbReference type="Proteomes" id="UP000320443">
    <property type="component" value="Unassembled WGS sequence"/>
</dbReference>
<dbReference type="InterPro" id="IPR051257">
    <property type="entry name" value="Diverse_CBS-Domain"/>
</dbReference>
<evidence type="ECO:0000313" key="6">
    <source>
        <dbReference type="Proteomes" id="UP000320443"/>
    </source>
</evidence>
<dbReference type="Pfam" id="PF00571">
    <property type="entry name" value="CBS"/>
    <property type="match status" value="2"/>
</dbReference>
<dbReference type="InterPro" id="IPR046342">
    <property type="entry name" value="CBS_dom_sf"/>
</dbReference>
<dbReference type="PANTHER" id="PTHR43080">
    <property type="entry name" value="CBS DOMAIN-CONTAINING PROTEIN CBSX3, MITOCHONDRIAL"/>
    <property type="match status" value="1"/>
</dbReference>
<comment type="caution">
    <text evidence="5">The sequence shown here is derived from an EMBL/GenBank/DDBJ whole genome shotgun (WGS) entry which is preliminary data.</text>
</comment>
<dbReference type="EMBL" id="VKDK01000010">
    <property type="protein sequence ID" value="TRX61510.1"/>
    <property type="molecule type" value="Genomic_DNA"/>
</dbReference>
<dbReference type="Pfam" id="PF00027">
    <property type="entry name" value="cNMP_binding"/>
    <property type="match status" value="1"/>
</dbReference>
<dbReference type="AlphaFoldDB" id="A0A553FW99"/>
<proteinExistence type="predicted"/>
<dbReference type="SUPFAM" id="SSF51206">
    <property type="entry name" value="cAMP-binding domain-like"/>
    <property type="match status" value="1"/>
</dbReference>
<organism evidence="5 6">
    <name type="scientific">Corynebacterium hiratae</name>
    <dbReference type="NCBI Taxonomy" id="3139423"/>
    <lineage>
        <taxon>Bacteria</taxon>
        <taxon>Bacillati</taxon>
        <taxon>Actinomycetota</taxon>
        <taxon>Actinomycetes</taxon>
        <taxon>Mycobacteriales</taxon>
        <taxon>Corynebacteriaceae</taxon>
        <taxon>Corynebacterium</taxon>
    </lineage>
</organism>
<dbReference type="InterPro" id="IPR014710">
    <property type="entry name" value="RmlC-like_jellyroll"/>
</dbReference>
<dbReference type="InterPro" id="IPR000595">
    <property type="entry name" value="cNMP-bd_dom"/>
</dbReference>
<dbReference type="InterPro" id="IPR005105">
    <property type="entry name" value="GlnD_Uridyltrans_N"/>
</dbReference>